<keyword evidence="3" id="KW-0378">Hydrolase</keyword>
<comment type="caution">
    <text evidence="10">The sequence shown here is derived from an EMBL/GenBank/DDBJ whole genome shotgun (WGS) entry which is preliminary data.</text>
</comment>
<evidence type="ECO:0000256" key="7">
    <source>
        <dbReference type="ARBA" id="ARBA00023160"/>
    </source>
</evidence>
<protein>
    <submittedName>
        <fullName evidence="10">Acyl-ACP thioesterase domain-containing protein</fullName>
    </submittedName>
</protein>
<dbReference type="Pfam" id="PF01643">
    <property type="entry name" value="Acyl-ACP_TE"/>
    <property type="match status" value="1"/>
</dbReference>
<proteinExistence type="inferred from homology"/>
<dbReference type="CDD" id="cd00586">
    <property type="entry name" value="4HBT"/>
    <property type="match status" value="1"/>
</dbReference>
<sequence>MYSFDSRVRYSEVDENRKLSLTGVINYMQDCSTFQSEDLNMGIDYLTEKHRAWLLSSWQIIVDRYPKLGERIVVSTWPYDFKGIYGYRNFTIQDPEGHYLVRANSNWFFFDTEHGVPVRVGEEDIRGYGVGQEEKLPMDYAPRRIPLPAEYEEYPAIAVAAHHIDTNHHVNNAQYVEIAREVLPAGLIIRELRVEYKKAAVLGDQIIPRVSVEDECYTVALCDTEGKSYAVVWLRTGVAVHG</sequence>
<evidence type="ECO:0000256" key="5">
    <source>
        <dbReference type="ARBA" id="ARBA00022946"/>
    </source>
</evidence>
<evidence type="ECO:0000259" key="9">
    <source>
        <dbReference type="Pfam" id="PF20791"/>
    </source>
</evidence>
<feature type="domain" description="Acyl-ACP thioesterase N-terminal hotdog" evidence="8">
    <location>
        <begin position="7"/>
        <end position="125"/>
    </location>
</feature>
<comment type="similarity">
    <text evidence="1">Belongs to the acyl-ACP thioesterase family.</text>
</comment>
<dbReference type="RefSeq" id="WP_349228122.1">
    <property type="nucleotide sequence ID" value="NZ_JBBMFJ010000001.1"/>
</dbReference>
<dbReference type="PANTHER" id="PTHR31727:SF6">
    <property type="entry name" value="OLEOYL-ACYL CARRIER PROTEIN THIOESTERASE 1, CHLOROPLASTIC"/>
    <property type="match status" value="1"/>
</dbReference>
<dbReference type="Pfam" id="PF20791">
    <property type="entry name" value="Acyl-ACP_TE_C"/>
    <property type="match status" value="1"/>
</dbReference>
<dbReference type="InterPro" id="IPR029069">
    <property type="entry name" value="HotDog_dom_sf"/>
</dbReference>
<dbReference type="Gene3D" id="3.10.129.10">
    <property type="entry name" value="Hotdog Thioesterase"/>
    <property type="match status" value="1"/>
</dbReference>
<dbReference type="Proteomes" id="UP001437460">
    <property type="component" value="Unassembled WGS sequence"/>
</dbReference>
<dbReference type="EMBL" id="JBBMFJ010000001">
    <property type="protein sequence ID" value="MEQ2561670.1"/>
    <property type="molecule type" value="Genomic_DNA"/>
</dbReference>
<name>A0ABV1HH75_9FIRM</name>
<evidence type="ECO:0000256" key="3">
    <source>
        <dbReference type="ARBA" id="ARBA00022801"/>
    </source>
</evidence>
<accession>A0ABV1HH75</accession>
<dbReference type="PANTHER" id="PTHR31727">
    <property type="entry name" value="OLEOYL-ACYL CARRIER PROTEIN THIOESTERASE 1, CHLOROPLASTIC"/>
    <property type="match status" value="1"/>
</dbReference>
<dbReference type="InterPro" id="IPR045023">
    <property type="entry name" value="FATA/B"/>
</dbReference>
<keyword evidence="2" id="KW-0444">Lipid biosynthesis</keyword>
<keyword evidence="11" id="KW-1185">Reference proteome</keyword>
<keyword evidence="7" id="KW-0275">Fatty acid biosynthesis</keyword>
<reference evidence="10 11" key="1">
    <citation type="submission" date="2024-03" db="EMBL/GenBank/DDBJ databases">
        <title>Human intestinal bacterial collection.</title>
        <authorList>
            <person name="Pauvert C."/>
            <person name="Hitch T.C.A."/>
            <person name="Clavel T."/>
        </authorList>
    </citation>
    <scope>NUCLEOTIDE SEQUENCE [LARGE SCALE GENOMIC DNA]</scope>
    <source>
        <strain evidence="10 11">CLA-AP-H27</strain>
    </source>
</reference>
<gene>
    <name evidence="10" type="ORF">WMO41_00500</name>
</gene>
<keyword evidence="6" id="KW-0443">Lipid metabolism</keyword>
<keyword evidence="5" id="KW-0809">Transit peptide</keyword>
<keyword evidence="4" id="KW-0276">Fatty acid metabolism</keyword>
<evidence type="ECO:0000256" key="4">
    <source>
        <dbReference type="ARBA" id="ARBA00022832"/>
    </source>
</evidence>
<evidence type="ECO:0000313" key="11">
    <source>
        <dbReference type="Proteomes" id="UP001437460"/>
    </source>
</evidence>
<dbReference type="SUPFAM" id="SSF54637">
    <property type="entry name" value="Thioesterase/thiol ester dehydrase-isomerase"/>
    <property type="match status" value="2"/>
</dbReference>
<dbReference type="InterPro" id="IPR002864">
    <property type="entry name" value="Acyl-ACP_thioesterase_NHD"/>
</dbReference>
<evidence type="ECO:0000256" key="2">
    <source>
        <dbReference type="ARBA" id="ARBA00022516"/>
    </source>
</evidence>
<evidence type="ECO:0000256" key="1">
    <source>
        <dbReference type="ARBA" id="ARBA00006500"/>
    </source>
</evidence>
<evidence type="ECO:0000313" key="10">
    <source>
        <dbReference type="EMBL" id="MEQ2561670.1"/>
    </source>
</evidence>
<evidence type="ECO:0000256" key="6">
    <source>
        <dbReference type="ARBA" id="ARBA00023098"/>
    </source>
</evidence>
<dbReference type="InterPro" id="IPR049427">
    <property type="entry name" value="Acyl-ACP_TE_C"/>
</dbReference>
<organism evidence="10 11">
    <name type="scientific">Ventrimonas faecis</name>
    <dbReference type="NCBI Taxonomy" id="3133170"/>
    <lineage>
        <taxon>Bacteria</taxon>
        <taxon>Bacillati</taxon>
        <taxon>Bacillota</taxon>
        <taxon>Clostridia</taxon>
        <taxon>Lachnospirales</taxon>
        <taxon>Lachnospiraceae</taxon>
        <taxon>Ventrimonas</taxon>
    </lineage>
</organism>
<evidence type="ECO:0000259" key="8">
    <source>
        <dbReference type="Pfam" id="PF01643"/>
    </source>
</evidence>
<feature type="domain" description="Acyl-ACP thioesterase-like C-terminal" evidence="9">
    <location>
        <begin position="157"/>
        <end position="206"/>
    </location>
</feature>